<evidence type="ECO:0000256" key="2">
    <source>
        <dbReference type="SAM" id="Phobius"/>
    </source>
</evidence>
<evidence type="ECO:0000313" key="6">
    <source>
        <dbReference type="Proteomes" id="UP000016923"/>
    </source>
</evidence>
<accession>S3CP52</accession>
<organism evidence="5 6">
    <name type="scientific">Ophiostoma piceae (strain UAMH 11346)</name>
    <name type="common">Sap stain fungus</name>
    <dbReference type="NCBI Taxonomy" id="1262450"/>
    <lineage>
        <taxon>Eukaryota</taxon>
        <taxon>Fungi</taxon>
        <taxon>Dikarya</taxon>
        <taxon>Ascomycota</taxon>
        <taxon>Pezizomycotina</taxon>
        <taxon>Sordariomycetes</taxon>
        <taxon>Sordariomycetidae</taxon>
        <taxon>Ophiostomatales</taxon>
        <taxon>Ophiostomataceae</taxon>
        <taxon>Ophiostoma</taxon>
    </lineage>
</organism>
<dbReference type="EMBL" id="KE148149">
    <property type="protein sequence ID" value="EPE08318.1"/>
    <property type="molecule type" value="Genomic_DNA"/>
</dbReference>
<dbReference type="Gene3D" id="3.40.50.12780">
    <property type="entry name" value="N-terminal domain of ligase-like"/>
    <property type="match status" value="1"/>
</dbReference>
<dbReference type="InterPro" id="IPR000873">
    <property type="entry name" value="AMP-dep_synth/lig_dom"/>
</dbReference>
<keyword evidence="2" id="KW-0812">Transmembrane</keyword>
<feature type="domain" description="AMP-binding enzyme C-terminal" evidence="4">
    <location>
        <begin position="497"/>
        <end position="572"/>
    </location>
</feature>
<comment type="similarity">
    <text evidence="1">Belongs to the ATP-dependent AMP-binding enzyme family.</text>
</comment>
<feature type="domain" description="AMP-dependent synthetase/ligase" evidence="3">
    <location>
        <begin position="25"/>
        <end position="439"/>
    </location>
</feature>
<keyword evidence="5" id="KW-0436">Ligase</keyword>
<dbReference type="FunFam" id="3.30.300.30:FF:000007">
    <property type="entry name" value="4-coumarate--CoA ligase 2"/>
    <property type="match status" value="1"/>
</dbReference>
<evidence type="ECO:0000313" key="5">
    <source>
        <dbReference type="EMBL" id="EPE08318.1"/>
    </source>
</evidence>
<dbReference type="InterPro" id="IPR020845">
    <property type="entry name" value="AMP-binding_CS"/>
</dbReference>
<dbReference type="Proteomes" id="UP000016923">
    <property type="component" value="Unassembled WGS sequence"/>
</dbReference>
<dbReference type="PANTHER" id="PTHR24096">
    <property type="entry name" value="LONG-CHAIN-FATTY-ACID--COA LIGASE"/>
    <property type="match status" value="1"/>
</dbReference>
<dbReference type="STRING" id="1262450.S3CP52"/>
<proteinExistence type="inferred from homology"/>
<dbReference type="PROSITE" id="PS00455">
    <property type="entry name" value="AMP_BINDING"/>
    <property type="match status" value="1"/>
</dbReference>
<dbReference type="PANTHER" id="PTHR24096:SF424">
    <property type="entry name" value="ACETYL-COA SYNTHETASE-LIKE PROTEIN-RELATED"/>
    <property type="match status" value="1"/>
</dbReference>
<dbReference type="HOGENOM" id="CLU_000022_59_2_1"/>
<protein>
    <submittedName>
        <fullName evidence="5">4-coumarate-ligase</fullName>
    </submittedName>
</protein>
<keyword evidence="6" id="KW-1185">Reference proteome</keyword>
<dbReference type="OrthoDB" id="6509636at2759"/>
<reference evidence="5 6" key="1">
    <citation type="journal article" date="2013" name="BMC Genomics">
        <title>The genome and transcriptome of the pine saprophyte Ophiostoma piceae, and a comparison with the bark beetle-associated pine pathogen Grosmannia clavigera.</title>
        <authorList>
            <person name="Haridas S."/>
            <person name="Wang Y."/>
            <person name="Lim L."/>
            <person name="Massoumi Alamouti S."/>
            <person name="Jackman S."/>
            <person name="Docking R."/>
            <person name="Robertson G."/>
            <person name="Birol I."/>
            <person name="Bohlmann J."/>
            <person name="Breuil C."/>
        </authorList>
    </citation>
    <scope>NUCLEOTIDE SEQUENCE [LARGE SCALE GENOMIC DNA]</scope>
    <source>
        <strain evidence="5 6">UAMH 11346</strain>
    </source>
</reference>
<keyword evidence="2" id="KW-1133">Transmembrane helix</keyword>
<evidence type="ECO:0000259" key="3">
    <source>
        <dbReference type="Pfam" id="PF00501"/>
    </source>
</evidence>
<dbReference type="VEuPathDB" id="FungiDB:F503_01101"/>
<dbReference type="AlphaFoldDB" id="S3CP52"/>
<dbReference type="eggNOG" id="KOG1176">
    <property type="taxonomic scope" value="Eukaryota"/>
</dbReference>
<keyword evidence="2" id="KW-0472">Membrane</keyword>
<dbReference type="OMA" id="YIMPKFD"/>
<evidence type="ECO:0000256" key="1">
    <source>
        <dbReference type="ARBA" id="ARBA00006432"/>
    </source>
</evidence>
<dbReference type="GO" id="GO:0016405">
    <property type="term" value="F:CoA-ligase activity"/>
    <property type="evidence" value="ECO:0007669"/>
    <property type="project" value="TreeGrafter"/>
</dbReference>
<sequence length="591" mass="64457">MTIKARHFEPVPNCSLQQWIFGSSQEAQPDKKIYVDPERPETHFVTKTGYRLLAKRVAIGLQDAGHKTGDRVLLFSSNSLYVPSIFLGVLMAGGIFTGANPLFVARELAYQLRDSGASFMICAASTLDTGVAAADLAGLPRDHIYVLDDFADTPANVPATNAPVRPSASLAAINAVKGGRVRHWLDFVDGNLNRALVWDWREPADAKTTTCCLNYSSGTTGVPKGVEISHSAYVANCQGVCSVGDRDPVVVEQRKRAVGLCFLPLYHAYGQTYFVATMPFLDITTYIMSKFEFAKFLEYIERYRVTTLTLVPPIAVLLSKSPLAKKTDLSSVEIVGCGAAPLAMETQMAVQRLWPVGQLDVRQGWGMTEVTCSCMSWTHETVADGPAVGELLPNCMARIVEVDGEGGTSSTADGPKYITEPNKPGELWVTGPTLMTGYWRNPKATTDTTFLDKDGVRWLKTGDIAYINKYEMGGAFYIVDRRKELIKVKGNQVAPAELEAVLLERPDIADAAVIGVKVDSDERPRAYVVRVPGSSATAEEIAAWIATKVAPYKRLVGGVIFTDAIPKNPSGKILRKILRDQAAKEKRVAKL</sequence>
<dbReference type="Pfam" id="PF00501">
    <property type="entry name" value="AMP-binding"/>
    <property type="match status" value="1"/>
</dbReference>
<dbReference type="CDD" id="cd05911">
    <property type="entry name" value="Firefly_Luc_like"/>
    <property type="match status" value="1"/>
</dbReference>
<dbReference type="InterPro" id="IPR045851">
    <property type="entry name" value="AMP-bd_C_sf"/>
</dbReference>
<dbReference type="Gene3D" id="3.30.300.30">
    <property type="match status" value="1"/>
</dbReference>
<dbReference type="InterPro" id="IPR025110">
    <property type="entry name" value="AMP-bd_C"/>
</dbReference>
<name>S3CP52_OPHP1</name>
<evidence type="ECO:0000259" key="4">
    <source>
        <dbReference type="Pfam" id="PF13193"/>
    </source>
</evidence>
<dbReference type="InterPro" id="IPR042099">
    <property type="entry name" value="ANL_N_sf"/>
</dbReference>
<dbReference type="SUPFAM" id="SSF56801">
    <property type="entry name" value="Acetyl-CoA synthetase-like"/>
    <property type="match status" value="1"/>
</dbReference>
<feature type="transmembrane region" description="Helical" evidence="2">
    <location>
        <begin position="80"/>
        <end position="103"/>
    </location>
</feature>
<dbReference type="Pfam" id="PF13193">
    <property type="entry name" value="AMP-binding_C"/>
    <property type="match status" value="1"/>
</dbReference>
<gene>
    <name evidence="5" type="ORF">F503_01101</name>
</gene>